<keyword evidence="8" id="KW-1185">Reference proteome</keyword>
<gene>
    <name evidence="7" type="ORF">RFI_09954</name>
</gene>
<evidence type="ECO:0000256" key="3">
    <source>
        <dbReference type="ARBA" id="ARBA00022741"/>
    </source>
</evidence>
<evidence type="ECO:0000313" key="8">
    <source>
        <dbReference type="Proteomes" id="UP000023152"/>
    </source>
</evidence>
<dbReference type="OMA" id="FADDNYT"/>
<dbReference type="SMART" id="SM00173">
    <property type="entry name" value="RAS"/>
    <property type="match status" value="1"/>
</dbReference>
<dbReference type="Pfam" id="PF00071">
    <property type="entry name" value="Ras"/>
    <property type="match status" value="1"/>
</dbReference>
<dbReference type="SMART" id="SM00175">
    <property type="entry name" value="RAB"/>
    <property type="match status" value="1"/>
</dbReference>
<accession>X6NML8</accession>
<dbReference type="PROSITE" id="PS51421">
    <property type="entry name" value="RAS"/>
    <property type="match status" value="1"/>
</dbReference>
<comment type="similarity">
    <text evidence="2">Belongs to the small GTPase superfamily. Rab family.</text>
</comment>
<dbReference type="PRINTS" id="PR00449">
    <property type="entry name" value="RASTRNSFRMNG"/>
</dbReference>
<evidence type="ECO:0000256" key="4">
    <source>
        <dbReference type="ARBA" id="ARBA00023134"/>
    </source>
</evidence>
<dbReference type="SUPFAM" id="SSF52540">
    <property type="entry name" value="P-loop containing nucleoside triphosphate hydrolases"/>
    <property type="match status" value="1"/>
</dbReference>
<dbReference type="InterPro" id="IPR027417">
    <property type="entry name" value="P-loop_NTPase"/>
</dbReference>
<dbReference type="InterPro" id="IPR001806">
    <property type="entry name" value="Small_GTPase"/>
</dbReference>
<dbReference type="FunFam" id="3.40.50.300:FF:000586">
    <property type="entry name" value="Rab family GTPase"/>
    <property type="match status" value="1"/>
</dbReference>
<dbReference type="SMART" id="SM00174">
    <property type="entry name" value="RHO"/>
    <property type="match status" value="1"/>
</dbReference>
<dbReference type="SMART" id="SM00176">
    <property type="entry name" value="RAN"/>
    <property type="match status" value="1"/>
</dbReference>
<dbReference type="Proteomes" id="UP000023152">
    <property type="component" value="Unassembled WGS sequence"/>
</dbReference>
<dbReference type="GO" id="GO:0005525">
    <property type="term" value="F:GTP binding"/>
    <property type="evidence" value="ECO:0007669"/>
    <property type="project" value="UniProtKB-KW"/>
</dbReference>
<keyword evidence="3" id="KW-0547">Nucleotide-binding</keyword>
<keyword evidence="5" id="KW-0472">Membrane</keyword>
<dbReference type="PROSITE" id="PS51417">
    <property type="entry name" value="ARF"/>
    <property type="match status" value="1"/>
</dbReference>
<dbReference type="NCBIfam" id="TIGR00231">
    <property type="entry name" value="small_GTP"/>
    <property type="match status" value="1"/>
</dbReference>
<dbReference type="EMBL" id="ASPP01007414">
    <property type="protein sequence ID" value="ETO27178.1"/>
    <property type="molecule type" value="Genomic_DNA"/>
</dbReference>
<dbReference type="PROSITE" id="PS51419">
    <property type="entry name" value="RAB"/>
    <property type="match status" value="1"/>
</dbReference>
<evidence type="ECO:0000256" key="5">
    <source>
        <dbReference type="ARBA" id="ARBA00023136"/>
    </source>
</evidence>
<evidence type="ECO:0000256" key="6">
    <source>
        <dbReference type="ARBA" id="ARBA00023288"/>
    </source>
</evidence>
<name>X6NML8_RETFI</name>
<evidence type="ECO:0000313" key="7">
    <source>
        <dbReference type="EMBL" id="ETO27178.1"/>
    </source>
</evidence>
<dbReference type="OrthoDB" id="9989112at2759"/>
<dbReference type="GO" id="GO:0012505">
    <property type="term" value="C:endomembrane system"/>
    <property type="evidence" value="ECO:0007669"/>
    <property type="project" value="UniProtKB-SubCell"/>
</dbReference>
<dbReference type="InterPro" id="IPR050305">
    <property type="entry name" value="Small_GTPase_Rab"/>
</dbReference>
<proteinExistence type="inferred from homology"/>
<protein>
    <submittedName>
        <fullName evidence="7">Uncharacterized protein</fullName>
    </submittedName>
</protein>
<evidence type="ECO:0000256" key="2">
    <source>
        <dbReference type="ARBA" id="ARBA00006270"/>
    </source>
</evidence>
<keyword evidence="6" id="KW-0449">Lipoprotein</keyword>
<organism evidence="7 8">
    <name type="scientific">Reticulomyxa filosa</name>
    <dbReference type="NCBI Taxonomy" id="46433"/>
    <lineage>
        <taxon>Eukaryota</taxon>
        <taxon>Sar</taxon>
        <taxon>Rhizaria</taxon>
        <taxon>Retaria</taxon>
        <taxon>Foraminifera</taxon>
        <taxon>Monothalamids</taxon>
        <taxon>Reticulomyxidae</taxon>
        <taxon>Reticulomyxa</taxon>
    </lineage>
</organism>
<evidence type="ECO:0000256" key="1">
    <source>
        <dbReference type="ARBA" id="ARBA00004308"/>
    </source>
</evidence>
<keyword evidence="4" id="KW-0342">GTP-binding</keyword>
<comment type="caution">
    <text evidence="7">The sequence shown here is derived from an EMBL/GenBank/DDBJ whole genome shotgun (WGS) entry which is preliminary data.</text>
</comment>
<comment type="subcellular location">
    <subcellularLocation>
        <location evidence="1">Endomembrane system</location>
    </subcellularLocation>
</comment>
<dbReference type="PANTHER" id="PTHR47980">
    <property type="entry name" value="LD44762P"/>
    <property type="match status" value="1"/>
</dbReference>
<dbReference type="AlphaFoldDB" id="X6NML8"/>
<dbReference type="Gene3D" id="3.40.50.300">
    <property type="entry name" value="P-loop containing nucleotide triphosphate hydrolases"/>
    <property type="match status" value="1"/>
</dbReference>
<dbReference type="InterPro" id="IPR005225">
    <property type="entry name" value="Small_GTP-bd"/>
</dbReference>
<dbReference type="GO" id="GO:0003924">
    <property type="term" value="F:GTPase activity"/>
    <property type="evidence" value="ECO:0007669"/>
    <property type="project" value="InterPro"/>
</dbReference>
<dbReference type="PROSITE" id="PS51420">
    <property type="entry name" value="RHO"/>
    <property type="match status" value="1"/>
</dbReference>
<sequence length="187" mass="21451">MTKNREFDYLFKLVLIGDASVGKTALLHRFADDSFDDNYISTVGVDFRFRTVTLDKKLVKLQIWDTAGQERFRQITSAYYRGAHGVILVYDITQKSTFEHVQDWLDEVHRCAGSNVTKLVVGNKADLVEHREVEETSAQSYAERVSSSFIETSAKTAANVDKAFLTIAKQLVANRFISFYIVFFFFY</sequence>
<reference evidence="7 8" key="1">
    <citation type="journal article" date="2013" name="Curr. Biol.">
        <title>The Genome of the Foraminiferan Reticulomyxa filosa.</title>
        <authorList>
            <person name="Glockner G."/>
            <person name="Hulsmann N."/>
            <person name="Schleicher M."/>
            <person name="Noegel A.A."/>
            <person name="Eichinger L."/>
            <person name="Gallinger C."/>
            <person name="Pawlowski J."/>
            <person name="Sierra R."/>
            <person name="Euteneuer U."/>
            <person name="Pillet L."/>
            <person name="Moustafa A."/>
            <person name="Platzer M."/>
            <person name="Groth M."/>
            <person name="Szafranski K."/>
            <person name="Schliwa M."/>
        </authorList>
    </citation>
    <scope>NUCLEOTIDE SEQUENCE [LARGE SCALE GENOMIC DNA]</scope>
</reference>